<proteinExistence type="predicted"/>
<evidence type="ECO:0000313" key="1">
    <source>
        <dbReference type="EMBL" id="KYQ48325.1"/>
    </source>
</evidence>
<dbReference type="AlphaFoldDB" id="A0A151WKX2"/>
<name>A0A151WKX2_9HYME</name>
<dbReference type="Proteomes" id="UP000075809">
    <property type="component" value="Unassembled WGS sequence"/>
</dbReference>
<dbReference type="EMBL" id="KQ983012">
    <property type="protein sequence ID" value="KYQ48325.1"/>
    <property type="molecule type" value="Genomic_DNA"/>
</dbReference>
<sequence>MLLRCDGMYTKRGGDFGRKTNGTKGLANAKRVYRESEKRNGEIAGSPPGSKITYVFPLFAFSTCYSELRCKVRARVVTKREERGAFPARLFVKRSVRRIAIQTFSAHFFVPPAGELSGLFFGRGMDIGGLDYGSRATADKSANPQTWLLGQKMLRTGNWPR</sequence>
<keyword evidence="2" id="KW-1185">Reference proteome</keyword>
<reference evidence="1 2" key="1">
    <citation type="submission" date="2015-09" db="EMBL/GenBank/DDBJ databases">
        <title>Trachymyrmex zeteki WGS genome.</title>
        <authorList>
            <person name="Nygaard S."/>
            <person name="Hu H."/>
            <person name="Boomsma J."/>
            <person name="Zhang G."/>
        </authorList>
    </citation>
    <scope>NUCLEOTIDE SEQUENCE [LARGE SCALE GENOMIC DNA]</scope>
    <source>
        <strain evidence="1">Tzet28-1</strain>
        <tissue evidence="1">Whole body</tissue>
    </source>
</reference>
<protein>
    <submittedName>
        <fullName evidence="1">Uncharacterized protein</fullName>
    </submittedName>
</protein>
<gene>
    <name evidence="1" type="ORF">ALC60_12653</name>
</gene>
<organism evidence="1 2">
    <name type="scientific">Mycetomoellerius zeteki</name>
    <dbReference type="NCBI Taxonomy" id="64791"/>
    <lineage>
        <taxon>Eukaryota</taxon>
        <taxon>Metazoa</taxon>
        <taxon>Ecdysozoa</taxon>
        <taxon>Arthropoda</taxon>
        <taxon>Hexapoda</taxon>
        <taxon>Insecta</taxon>
        <taxon>Pterygota</taxon>
        <taxon>Neoptera</taxon>
        <taxon>Endopterygota</taxon>
        <taxon>Hymenoptera</taxon>
        <taxon>Apocrita</taxon>
        <taxon>Aculeata</taxon>
        <taxon>Formicoidea</taxon>
        <taxon>Formicidae</taxon>
        <taxon>Myrmicinae</taxon>
        <taxon>Mycetomoellerius</taxon>
    </lineage>
</organism>
<accession>A0A151WKX2</accession>
<evidence type="ECO:0000313" key="2">
    <source>
        <dbReference type="Proteomes" id="UP000075809"/>
    </source>
</evidence>